<proteinExistence type="inferred from homology"/>
<organism evidence="9 10">
    <name type="scientific">Kineobactrum sediminis</name>
    <dbReference type="NCBI Taxonomy" id="1905677"/>
    <lineage>
        <taxon>Bacteria</taxon>
        <taxon>Pseudomonadati</taxon>
        <taxon>Pseudomonadota</taxon>
        <taxon>Gammaproteobacteria</taxon>
        <taxon>Cellvibrionales</taxon>
        <taxon>Halieaceae</taxon>
        <taxon>Kineobactrum</taxon>
    </lineage>
</organism>
<dbReference type="GO" id="GO:0016705">
    <property type="term" value="F:oxidoreductase activity, acting on paired donors, with incorporation or reduction of molecular oxygen"/>
    <property type="evidence" value="ECO:0007669"/>
    <property type="project" value="InterPro"/>
</dbReference>
<evidence type="ECO:0000256" key="7">
    <source>
        <dbReference type="ARBA" id="ARBA00023033"/>
    </source>
</evidence>
<dbReference type="PROSITE" id="PS00086">
    <property type="entry name" value="CYTOCHROME_P450"/>
    <property type="match status" value="1"/>
</dbReference>
<dbReference type="InterPro" id="IPR017972">
    <property type="entry name" value="Cyt_P450_CS"/>
</dbReference>
<dbReference type="FunFam" id="1.10.630.10:FF:000018">
    <property type="entry name" value="Cytochrome P450 monooxygenase"/>
    <property type="match status" value="1"/>
</dbReference>
<evidence type="ECO:0000256" key="2">
    <source>
        <dbReference type="ARBA" id="ARBA00010617"/>
    </source>
</evidence>
<evidence type="ECO:0000256" key="4">
    <source>
        <dbReference type="ARBA" id="ARBA00022723"/>
    </source>
</evidence>
<evidence type="ECO:0000256" key="8">
    <source>
        <dbReference type="RuleBase" id="RU000461"/>
    </source>
</evidence>
<dbReference type="PRINTS" id="PR00359">
    <property type="entry name" value="BP450"/>
</dbReference>
<dbReference type="AlphaFoldDB" id="A0A2N5Y286"/>
<dbReference type="InterPro" id="IPR001128">
    <property type="entry name" value="Cyt_P450"/>
</dbReference>
<dbReference type="OrthoDB" id="4258484at2"/>
<comment type="similarity">
    <text evidence="2 8">Belongs to the cytochrome P450 family.</text>
</comment>
<evidence type="ECO:0008006" key="11">
    <source>
        <dbReference type="Google" id="ProtNLM"/>
    </source>
</evidence>
<dbReference type="EMBL" id="PKLZ01000008">
    <property type="protein sequence ID" value="PLW82501.1"/>
    <property type="molecule type" value="Genomic_DNA"/>
</dbReference>
<keyword evidence="6 8" id="KW-0408">Iron</keyword>
<dbReference type="PRINTS" id="PR00385">
    <property type="entry name" value="P450"/>
</dbReference>
<dbReference type="InterPro" id="IPR036396">
    <property type="entry name" value="Cyt_P450_sf"/>
</dbReference>
<keyword evidence="3 8" id="KW-0349">Heme</keyword>
<comment type="caution">
    <text evidence="9">The sequence shown here is derived from an EMBL/GenBank/DDBJ whole genome shotgun (WGS) entry which is preliminary data.</text>
</comment>
<dbReference type="GO" id="GO:0020037">
    <property type="term" value="F:heme binding"/>
    <property type="evidence" value="ECO:0007669"/>
    <property type="project" value="InterPro"/>
</dbReference>
<keyword evidence="4 8" id="KW-0479">Metal-binding</keyword>
<dbReference type="PANTHER" id="PTHR46696">
    <property type="entry name" value="P450, PUTATIVE (EUROFUNG)-RELATED"/>
    <property type="match status" value="1"/>
</dbReference>
<dbReference type="Gene3D" id="1.10.630.10">
    <property type="entry name" value="Cytochrome P450"/>
    <property type="match status" value="1"/>
</dbReference>
<dbReference type="InterPro" id="IPR002397">
    <property type="entry name" value="Cyt_P450_B"/>
</dbReference>
<evidence type="ECO:0000313" key="10">
    <source>
        <dbReference type="Proteomes" id="UP000234845"/>
    </source>
</evidence>
<sequence length="413" mass="46941">MSRCPLHHDLLNLANFEEGTPREAIAELRANHRVIRQEDPNGEPYWLVLHKADIDQVLREPATFSSRNGPLLEDIPEPLLSTLRQAMTFTDPPTHRAKRGLVDHAFKPDVLEQRRGMMQRKVAEIVDGVAAKGHCEFVSEIAMPLPVHVIFTLLGFPETEQTYLVNLVNSMTLANDPDYTGSREEGFAASAELIRWAAEWAARRRLDTPKDDMTQHLLEAEIEGQRLTDEEFGAAVQGVMVGGTETTRNTLSWLFHELIKHPQQLALLQAEPERIPDAVEEILRYRNTVVYTRRTATREVELAGQTLQAGDKVVCLLSSVAHDPELFDNPECFDITRDRAATRRHLRTFGFGVHVCPGQHQARLNLEMMTRELLIRFTDFELTAPPTHFRSNFMDGFKRMPLAFRQRDGVAVT</sequence>
<dbReference type="GO" id="GO:0005506">
    <property type="term" value="F:iron ion binding"/>
    <property type="evidence" value="ECO:0007669"/>
    <property type="project" value="InterPro"/>
</dbReference>
<keyword evidence="5 8" id="KW-0560">Oxidoreductase</keyword>
<dbReference type="PANTHER" id="PTHR46696:SF1">
    <property type="entry name" value="CYTOCHROME P450 YJIB-RELATED"/>
    <property type="match status" value="1"/>
</dbReference>
<dbReference type="RefSeq" id="WP_101521753.1">
    <property type="nucleotide sequence ID" value="NZ_PKLZ01000008.1"/>
</dbReference>
<evidence type="ECO:0000256" key="6">
    <source>
        <dbReference type="ARBA" id="ARBA00023004"/>
    </source>
</evidence>
<dbReference type="SUPFAM" id="SSF48264">
    <property type="entry name" value="Cytochrome P450"/>
    <property type="match status" value="1"/>
</dbReference>
<evidence type="ECO:0000256" key="3">
    <source>
        <dbReference type="ARBA" id="ARBA00022617"/>
    </source>
</evidence>
<evidence type="ECO:0000313" key="9">
    <source>
        <dbReference type="EMBL" id="PLW82501.1"/>
    </source>
</evidence>
<protein>
    <recommendedName>
        <fullName evidence="11">Cytochrome P450</fullName>
    </recommendedName>
</protein>
<comment type="cofactor">
    <cofactor evidence="1">
        <name>heme</name>
        <dbReference type="ChEBI" id="CHEBI:30413"/>
    </cofactor>
</comment>
<evidence type="ECO:0000256" key="5">
    <source>
        <dbReference type="ARBA" id="ARBA00023002"/>
    </source>
</evidence>
<accession>A0A2N5Y286</accession>
<keyword evidence="7 8" id="KW-0503">Monooxygenase</keyword>
<evidence type="ECO:0000256" key="1">
    <source>
        <dbReference type="ARBA" id="ARBA00001971"/>
    </source>
</evidence>
<gene>
    <name evidence="9" type="ORF">CWI75_12175</name>
</gene>
<keyword evidence="10" id="KW-1185">Reference proteome</keyword>
<name>A0A2N5Y286_9GAMM</name>
<dbReference type="GO" id="GO:0004497">
    <property type="term" value="F:monooxygenase activity"/>
    <property type="evidence" value="ECO:0007669"/>
    <property type="project" value="UniProtKB-KW"/>
</dbReference>
<reference evidence="10" key="1">
    <citation type="submission" date="2017-11" db="EMBL/GenBank/DDBJ databases">
        <title>The draft genome sequence of Chromatocurvus sp. F02.</title>
        <authorList>
            <person name="Du Z.-J."/>
            <person name="Chang Y.-Q."/>
        </authorList>
    </citation>
    <scope>NUCLEOTIDE SEQUENCE [LARGE SCALE GENOMIC DNA]</scope>
    <source>
        <strain evidence="10">F02</strain>
    </source>
</reference>
<dbReference type="Proteomes" id="UP000234845">
    <property type="component" value="Unassembled WGS sequence"/>
</dbReference>
<dbReference type="Pfam" id="PF00067">
    <property type="entry name" value="p450"/>
    <property type="match status" value="1"/>
</dbReference>